<comment type="caution">
    <text evidence="6">The sequence shown here is derived from an EMBL/GenBank/DDBJ whole genome shotgun (WGS) entry which is preliminary data.</text>
</comment>
<feature type="domain" description="ABC transporter" evidence="5">
    <location>
        <begin position="3"/>
        <end position="228"/>
    </location>
</feature>
<dbReference type="PROSITE" id="PS50893">
    <property type="entry name" value="ABC_TRANSPORTER_2"/>
    <property type="match status" value="1"/>
</dbReference>
<comment type="similarity">
    <text evidence="1">Belongs to the ABC transporter superfamily.</text>
</comment>
<name>A0ABV7QE43_9PSEU</name>
<dbReference type="EMBL" id="JBHRWI010000011">
    <property type="protein sequence ID" value="MFC3510107.1"/>
    <property type="molecule type" value="Genomic_DNA"/>
</dbReference>
<keyword evidence="4 6" id="KW-0067">ATP-binding</keyword>
<dbReference type="RefSeq" id="WP_377870631.1">
    <property type="nucleotide sequence ID" value="NZ_JBHMAY010000023.1"/>
</dbReference>
<dbReference type="SUPFAM" id="SSF52540">
    <property type="entry name" value="P-loop containing nucleoside triphosphate hydrolases"/>
    <property type="match status" value="1"/>
</dbReference>
<evidence type="ECO:0000259" key="5">
    <source>
        <dbReference type="PROSITE" id="PS50893"/>
    </source>
</evidence>
<reference evidence="7" key="1">
    <citation type="journal article" date="2019" name="Int. J. Syst. Evol. Microbiol.">
        <title>The Global Catalogue of Microorganisms (GCM) 10K type strain sequencing project: providing services to taxonomists for standard genome sequencing and annotation.</title>
        <authorList>
            <consortium name="The Broad Institute Genomics Platform"/>
            <consortium name="The Broad Institute Genome Sequencing Center for Infectious Disease"/>
            <person name="Wu L."/>
            <person name="Ma J."/>
        </authorList>
    </citation>
    <scope>NUCLEOTIDE SEQUENCE [LARGE SCALE GENOMIC DNA]</scope>
    <source>
        <strain evidence="7">CGMCC 4.7682</strain>
    </source>
</reference>
<evidence type="ECO:0000256" key="3">
    <source>
        <dbReference type="ARBA" id="ARBA00022741"/>
    </source>
</evidence>
<evidence type="ECO:0000313" key="7">
    <source>
        <dbReference type="Proteomes" id="UP001595764"/>
    </source>
</evidence>
<dbReference type="Proteomes" id="UP001595764">
    <property type="component" value="Unassembled WGS sequence"/>
</dbReference>
<dbReference type="GO" id="GO:0005524">
    <property type="term" value="F:ATP binding"/>
    <property type="evidence" value="ECO:0007669"/>
    <property type="project" value="UniProtKB-KW"/>
</dbReference>
<proteinExistence type="inferred from homology"/>
<keyword evidence="7" id="KW-1185">Reference proteome</keyword>
<evidence type="ECO:0000313" key="6">
    <source>
        <dbReference type="EMBL" id="MFC3510107.1"/>
    </source>
</evidence>
<dbReference type="InterPro" id="IPR027417">
    <property type="entry name" value="P-loop_NTPase"/>
</dbReference>
<evidence type="ECO:0000256" key="1">
    <source>
        <dbReference type="ARBA" id="ARBA00005417"/>
    </source>
</evidence>
<dbReference type="PANTHER" id="PTHR43335">
    <property type="entry name" value="ABC TRANSPORTER, ATP-BINDING PROTEIN"/>
    <property type="match status" value="1"/>
</dbReference>
<protein>
    <submittedName>
        <fullName evidence="6">ABC transporter ATP-binding protein</fullName>
    </submittedName>
</protein>
<dbReference type="Gene3D" id="3.40.50.300">
    <property type="entry name" value="P-loop containing nucleotide triphosphate hydrolases"/>
    <property type="match status" value="1"/>
</dbReference>
<accession>A0ABV7QE43</accession>
<dbReference type="InterPro" id="IPR003593">
    <property type="entry name" value="AAA+_ATPase"/>
</dbReference>
<keyword evidence="3" id="KW-0547">Nucleotide-binding</keyword>
<sequence length="293" mass="30849">MTIAVANLTKRFGTTPAVTDLTFSAAPGEITGFLGTNGSGKTTTMRMLLGLVRPSAGTATIEGVRYAELPHPVRTVGAVLDGADPHPSCSAREHLRVYAAMARLPRRRVDEVLEQLEMTDFAGRPSRGYSTGMRRRLSLATALLGDPRVLVLDEPGNGLDPQGMAWLRDLLTGFAASGRTVLVSSHVLSELEQIAGQVVVIRDGRLVAAGALAELSGATASTALVRSPDTDGLARALDGTAERIAPDLLRVTGLSTAEIADRAAAAGLRIHELTPEKPGLEQVFLALTSGERR</sequence>
<evidence type="ECO:0000256" key="4">
    <source>
        <dbReference type="ARBA" id="ARBA00022840"/>
    </source>
</evidence>
<dbReference type="SMART" id="SM00382">
    <property type="entry name" value="AAA"/>
    <property type="match status" value="1"/>
</dbReference>
<keyword evidence="2" id="KW-0813">Transport</keyword>
<dbReference type="InterPro" id="IPR003439">
    <property type="entry name" value="ABC_transporter-like_ATP-bd"/>
</dbReference>
<gene>
    <name evidence="6" type="ORF">ACFORO_08025</name>
</gene>
<organism evidence="6 7">
    <name type="scientific">Amycolatopsis halotolerans</name>
    <dbReference type="NCBI Taxonomy" id="330083"/>
    <lineage>
        <taxon>Bacteria</taxon>
        <taxon>Bacillati</taxon>
        <taxon>Actinomycetota</taxon>
        <taxon>Actinomycetes</taxon>
        <taxon>Pseudonocardiales</taxon>
        <taxon>Pseudonocardiaceae</taxon>
        <taxon>Amycolatopsis</taxon>
    </lineage>
</organism>
<dbReference type="Pfam" id="PF00005">
    <property type="entry name" value="ABC_tran"/>
    <property type="match status" value="1"/>
</dbReference>
<evidence type="ECO:0000256" key="2">
    <source>
        <dbReference type="ARBA" id="ARBA00022448"/>
    </source>
</evidence>
<dbReference type="PANTHER" id="PTHR43335:SF4">
    <property type="entry name" value="ABC TRANSPORTER, ATP-BINDING PROTEIN"/>
    <property type="match status" value="1"/>
</dbReference>